<dbReference type="RefSeq" id="WP_003180687.1">
    <property type="nucleotide sequence ID" value="NZ_BEXU01000009.1"/>
</dbReference>
<dbReference type="GO" id="GO:0004318">
    <property type="term" value="F:enoyl-[acyl-carrier-protein] reductase (NADH) activity"/>
    <property type="evidence" value="ECO:0007669"/>
    <property type="project" value="UniProtKB-EC"/>
</dbReference>
<dbReference type="EMBL" id="NILC01000021">
    <property type="protein sequence ID" value="TWL28870.1"/>
    <property type="molecule type" value="Genomic_DNA"/>
</dbReference>
<dbReference type="Gene3D" id="3.40.50.720">
    <property type="entry name" value="NAD(P)-binding Rossmann-like Domain"/>
    <property type="match status" value="1"/>
</dbReference>
<evidence type="ECO:0000256" key="4">
    <source>
        <dbReference type="ARBA" id="ARBA00022516"/>
    </source>
</evidence>
<dbReference type="CDD" id="cd05372">
    <property type="entry name" value="ENR_SDR"/>
    <property type="match status" value="1"/>
</dbReference>
<comment type="pathway">
    <text evidence="1">Lipid metabolism; fatty acid biosynthesis.</text>
</comment>
<feature type="binding site" evidence="14">
    <location>
        <position position="98"/>
    </location>
    <ligand>
        <name>substrate</name>
    </ligand>
</feature>
<dbReference type="Proteomes" id="UP000595038">
    <property type="component" value="Chromosome"/>
</dbReference>
<comment type="subunit">
    <text evidence="3">Homotetramer.</text>
</comment>
<evidence type="ECO:0000256" key="12">
    <source>
        <dbReference type="PIRNR" id="PIRNR000094"/>
    </source>
</evidence>
<evidence type="ECO:0000256" key="3">
    <source>
        <dbReference type="ARBA" id="ARBA00011881"/>
    </source>
</evidence>
<feature type="binding site" evidence="15">
    <location>
        <begin position="194"/>
        <end position="198"/>
    </location>
    <ligand>
        <name>NAD(+)</name>
        <dbReference type="ChEBI" id="CHEBI:57540"/>
    </ligand>
</feature>
<evidence type="ECO:0000313" key="18">
    <source>
        <dbReference type="Proteomes" id="UP000435910"/>
    </source>
</evidence>
<feature type="binding site" evidence="15">
    <location>
        <position position="95"/>
    </location>
    <ligand>
        <name>NAD(+)</name>
        <dbReference type="ChEBI" id="CHEBI:57540"/>
    </ligand>
</feature>
<evidence type="ECO:0000313" key="19">
    <source>
        <dbReference type="Proteomes" id="UP000595038"/>
    </source>
</evidence>
<dbReference type="Pfam" id="PF13561">
    <property type="entry name" value="adh_short_C2"/>
    <property type="match status" value="1"/>
</dbReference>
<accession>A0A1J6GSP8</accession>
<gene>
    <name evidence="16" type="primary">fabI</name>
    <name evidence="17" type="ORF">CHCC16736_3472</name>
    <name evidence="16" type="ORF">I6G80_20565</name>
</gene>
<feature type="active site" description="Proton acceptor" evidence="13">
    <location>
        <position position="158"/>
    </location>
</feature>
<dbReference type="NCBIfam" id="NF006369">
    <property type="entry name" value="PRK08594.1"/>
    <property type="match status" value="1"/>
</dbReference>
<evidence type="ECO:0000256" key="1">
    <source>
        <dbReference type="ARBA" id="ARBA00005194"/>
    </source>
</evidence>
<protein>
    <recommendedName>
        <fullName evidence="12">Enoyl-[acyl-carrier-protein] reductase [NADH]</fullName>
        <ecNumber evidence="12">1.3.1.9</ecNumber>
    </recommendedName>
</protein>
<dbReference type="PIRSF" id="PIRSF000094">
    <property type="entry name" value="Enoyl-ACP_rdct"/>
    <property type="match status" value="1"/>
</dbReference>
<comment type="function">
    <text evidence="11">Catalyzes the reduction of a carbon-carbon double bond in an enoyl moiety that is covalently linked to an acyl carrier protein (ACP). Involved in the elongation cycle of fatty acid which are used in the lipid metabolism.</text>
</comment>
<dbReference type="EMBL" id="CP065647">
    <property type="protein sequence ID" value="QPR72179.1"/>
    <property type="molecule type" value="Genomic_DNA"/>
</dbReference>
<sequence>MNLSLEGRNIVVMGVANKRSIAWGIARSLHNAGARLIFTYAGERLEKSVKELADSLERNDSIVLPCDVTNDQEIEACFADIKKEVGVIHGIAHCIAFANKEDLAGEYLNTTRDGFLLAHNISSYSLTAVAKAARGIMTEGGSIVTLTYLGGERVVSNYNVMGVAKASLDASVKYLASDLGKDGIRVNSISAGPIRTLSAKGISDFNSILKEIEERAPLRRTTTPEEVGDTAAFLFSDLSRGMTGENLHVDSGYHIIAR</sequence>
<dbReference type="InterPro" id="IPR002347">
    <property type="entry name" value="SDR_fam"/>
</dbReference>
<name>A0A1J6GSP8_BACLI</name>
<evidence type="ECO:0000256" key="13">
    <source>
        <dbReference type="PIRSR" id="PIRSR000094-1"/>
    </source>
</evidence>
<keyword evidence="5" id="KW-0276">Fatty acid metabolism</keyword>
<dbReference type="InterPro" id="IPR036291">
    <property type="entry name" value="NAD(P)-bd_dom_sf"/>
</dbReference>
<proteinExistence type="inferred from homology"/>
<dbReference type="GeneID" id="92862150"/>
<dbReference type="Proteomes" id="UP000435910">
    <property type="component" value="Unassembled WGS sequence"/>
</dbReference>
<keyword evidence="6" id="KW-0521">NADP</keyword>
<feature type="binding site" evidence="15">
    <location>
        <position position="165"/>
    </location>
    <ligand>
        <name>NAD(+)</name>
        <dbReference type="ChEBI" id="CHEBI:57540"/>
    </ligand>
</feature>
<dbReference type="SUPFAM" id="SSF51735">
    <property type="entry name" value="NAD(P)-binding Rossmann-fold domains"/>
    <property type="match status" value="1"/>
</dbReference>
<dbReference type="PANTHER" id="PTHR43159:SF2">
    <property type="entry name" value="ENOYL-[ACYL-CARRIER-PROTEIN] REDUCTASE [NADH], CHLOROPLASTIC"/>
    <property type="match status" value="1"/>
</dbReference>
<evidence type="ECO:0000256" key="6">
    <source>
        <dbReference type="ARBA" id="ARBA00022857"/>
    </source>
</evidence>
<feature type="binding site" evidence="15">
    <location>
        <begin position="67"/>
        <end position="68"/>
    </location>
    <ligand>
        <name>NAD(+)</name>
        <dbReference type="ChEBI" id="CHEBI:57540"/>
    </ligand>
</feature>
<evidence type="ECO:0000256" key="8">
    <source>
        <dbReference type="ARBA" id="ARBA00023027"/>
    </source>
</evidence>
<comment type="catalytic activity">
    <reaction evidence="12">
        <text>a 2,3-saturated acyl-[ACP] + NAD(+) = a (2E)-enoyl-[ACP] + NADH + H(+)</text>
        <dbReference type="Rhea" id="RHEA:10240"/>
        <dbReference type="Rhea" id="RHEA-COMP:9925"/>
        <dbReference type="Rhea" id="RHEA-COMP:9926"/>
        <dbReference type="ChEBI" id="CHEBI:15378"/>
        <dbReference type="ChEBI" id="CHEBI:57540"/>
        <dbReference type="ChEBI" id="CHEBI:57945"/>
        <dbReference type="ChEBI" id="CHEBI:78784"/>
        <dbReference type="ChEBI" id="CHEBI:78785"/>
        <dbReference type="EC" id="1.3.1.9"/>
    </reaction>
</comment>
<evidence type="ECO:0000313" key="16">
    <source>
        <dbReference type="EMBL" id="QPR72179.1"/>
    </source>
</evidence>
<dbReference type="AlphaFoldDB" id="A0A1J6GSP8"/>
<reference evidence="17 18" key="1">
    <citation type="submission" date="2019-06" db="EMBL/GenBank/DDBJ databases">
        <title>Genome sequence analysis of &gt;100 Bacillus licheniformis strains suggests intrinsic resistance to this species.</title>
        <authorList>
            <person name="Wels M."/>
            <person name="Siezen R.J."/>
            <person name="Johansen E."/>
            <person name="Stuer-Lauridsen B."/>
            <person name="Bjerre K."/>
            <person name="Nielsen B.K.K."/>
        </authorList>
    </citation>
    <scope>NUCLEOTIDE SEQUENCE [LARGE SCALE GENOMIC DNA]</scope>
    <source>
        <strain evidence="17 18">BAC-16736</strain>
    </source>
</reference>
<evidence type="ECO:0000256" key="5">
    <source>
        <dbReference type="ARBA" id="ARBA00022832"/>
    </source>
</evidence>
<evidence type="ECO:0000256" key="14">
    <source>
        <dbReference type="PIRSR" id="PIRSR000094-2"/>
    </source>
</evidence>
<keyword evidence="4 12" id="KW-0444">Lipid biosynthesis</keyword>
<dbReference type="PANTHER" id="PTHR43159">
    <property type="entry name" value="ENOYL-[ACYL-CARRIER-PROTEIN] REDUCTASE"/>
    <property type="match status" value="1"/>
</dbReference>
<feature type="active site" description="Proton acceptor" evidence="13">
    <location>
        <position position="148"/>
    </location>
</feature>
<dbReference type="GeneID" id="76973838"/>
<feature type="binding site" evidence="15">
    <location>
        <position position="14"/>
    </location>
    <ligand>
        <name>NAD(+)</name>
        <dbReference type="ChEBI" id="CHEBI:57540"/>
    </ligand>
</feature>
<organism evidence="17 18">
    <name type="scientific">Bacillus licheniformis</name>
    <dbReference type="NCBI Taxonomy" id="1402"/>
    <lineage>
        <taxon>Bacteria</taxon>
        <taxon>Bacillati</taxon>
        <taxon>Bacillota</taxon>
        <taxon>Bacilli</taxon>
        <taxon>Bacillales</taxon>
        <taxon>Bacillaceae</taxon>
        <taxon>Bacillus</taxon>
    </lineage>
</organism>
<keyword evidence="10 12" id="KW-0275">Fatty acid biosynthesis</keyword>
<dbReference type="PRINTS" id="PR00081">
    <property type="entry name" value="GDHRDH"/>
</dbReference>
<evidence type="ECO:0000313" key="17">
    <source>
        <dbReference type="EMBL" id="TWL28870.1"/>
    </source>
</evidence>
<keyword evidence="8 12" id="KW-0520">NAD</keyword>
<evidence type="ECO:0000256" key="11">
    <source>
        <dbReference type="ARBA" id="ARBA00024967"/>
    </source>
</evidence>
<keyword evidence="7 12" id="KW-0560">Oxidoreductase</keyword>
<dbReference type="FunFam" id="3.40.50.720:FF:000127">
    <property type="entry name" value="Enoyl-[acyl-carrier-protein] reductase [NADH]"/>
    <property type="match status" value="1"/>
</dbReference>
<dbReference type="EC" id="1.3.1.9" evidence="12"/>
<evidence type="ECO:0000256" key="9">
    <source>
        <dbReference type="ARBA" id="ARBA00023098"/>
    </source>
</evidence>
<evidence type="ECO:0000256" key="2">
    <source>
        <dbReference type="ARBA" id="ARBA00009233"/>
    </source>
</evidence>
<reference evidence="16 19" key="2">
    <citation type="submission" date="2020-12" db="EMBL/GenBank/DDBJ databases">
        <title>FDA dAtabase for Regulatory Grade micrObial Sequences (FDA-ARGOS): Supporting development and validation of Infectious Disease Dx tests.</title>
        <authorList>
            <person name="Nelson B."/>
            <person name="Plummer A."/>
            <person name="Tallon L."/>
            <person name="Sadzewicz L."/>
            <person name="Zhao X."/>
            <person name="Boylan J."/>
            <person name="Ott S."/>
            <person name="Bowen H."/>
            <person name="Vavikolanu K."/>
            <person name="Mehta A."/>
            <person name="Aluvathingal J."/>
            <person name="Nadendla S."/>
            <person name="Myers T."/>
            <person name="Yan Y."/>
            <person name="Sichtig H."/>
        </authorList>
    </citation>
    <scope>NUCLEOTIDE SEQUENCE [LARGE SCALE GENOMIC DNA]</scope>
    <source>
        <strain evidence="16 19">FDAARGOS_923</strain>
    </source>
</reference>
<dbReference type="InterPro" id="IPR014358">
    <property type="entry name" value="Enoyl-ACP_Rdtase_NADH"/>
</dbReference>
<evidence type="ECO:0000256" key="15">
    <source>
        <dbReference type="PIRSR" id="PIRSR000094-3"/>
    </source>
</evidence>
<comment type="similarity">
    <text evidence="2 12">Belongs to the short-chain dehydrogenases/reductases (SDR) family. FabI subfamily.</text>
</comment>
<feature type="binding site" evidence="15">
    <location>
        <begin position="20"/>
        <end position="21"/>
    </location>
    <ligand>
        <name>NAD(+)</name>
        <dbReference type="ChEBI" id="CHEBI:57540"/>
    </ligand>
</feature>
<evidence type="ECO:0000256" key="7">
    <source>
        <dbReference type="ARBA" id="ARBA00023002"/>
    </source>
</evidence>
<keyword evidence="9" id="KW-0443">Lipid metabolism</keyword>
<evidence type="ECO:0000256" key="10">
    <source>
        <dbReference type="ARBA" id="ARBA00023160"/>
    </source>
</evidence>
<dbReference type="OMA" id="GILDMIH"/>
<dbReference type="GO" id="GO:0006633">
    <property type="term" value="P:fatty acid biosynthetic process"/>
    <property type="evidence" value="ECO:0007669"/>
    <property type="project" value="UniProtKB-KW"/>
</dbReference>